<dbReference type="EMBL" id="PQNQ01000012">
    <property type="protein sequence ID" value="RRQ04019.1"/>
    <property type="molecule type" value="Genomic_DNA"/>
</dbReference>
<sequence length="104" mass="9956">MVGGVSHAAGVGAVGAQISLVSLVCLFIDQPGLVEVVLVGACGVDRYTVDAGAETSLPPGLGGAGIAGAVACAPVREVAHVLKMPAQVRILGGVAGGDLPGRGS</sequence>
<organism evidence="1 2">
    <name type="scientific">Corynebacterium bovis</name>
    <dbReference type="NCBI Taxonomy" id="36808"/>
    <lineage>
        <taxon>Bacteria</taxon>
        <taxon>Bacillati</taxon>
        <taxon>Actinomycetota</taxon>
        <taxon>Actinomycetes</taxon>
        <taxon>Mycobacteriales</taxon>
        <taxon>Corynebacteriaceae</taxon>
        <taxon>Corynebacterium</taxon>
    </lineage>
</organism>
<reference evidence="1 2" key="1">
    <citation type="submission" date="2018-01" db="EMBL/GenBank/DDBJ databases">
        <title>Twenty Corynebacterium bovis Genomes.</title>
        <authorList>
            <person name="Gulvik C.A."/>
        </authorList>
    </citation>
    <scope>NUCLEOTIDE SEQUENCE [LARGE SCALE GENOMIC DNA]</scope>
    <source>
        <strain evidence="1 2">16-2004</strain>
    </source>
</reference>
<gene>
    <name evidence="1" type="ORF">CXF42_05610</name>
</gene>
<accession>A0A426Q4Q4</accession>
<proteinExistence type="predicted"/>
<protein>
    <submittedName>
        <fullName evidence="1">Uncharacterized protein</fullName>
    </submittedName>
</protein>
<comment type="caution">
    <text evidence="1">The sequence shown here is derived from an EMBL/GenBank/DDBJ whole genome shotgun (WGS) entry which is preliminary data.</text>
</comment>
<name>A0A426Q4Q4_9CORY</name>
<evidence type="ECO:0000313" key="1">
    <source>
        <dbReference type="EMBL" id="RRQ04019.1"/>
    </source>
</evidence>
<dbReference type="Proteomes" id="UP000278422">
    <property type="component" value="Unassembled WGS sequence"/>
</dbReference>
<evidence type="ECO:0000313" key="2">
    <source>
        <dbReference type="Proteomes" id="UP000278422"/>
    </source>
</evidence>
<dbReference type="AlphaFoldDB" id="A0A426Q4Q4"/>
<keyword evidence="2" id="KW-1185">Reference proteome</keyword>